<comment type="caution">
    <text evidence="1">The sequence shown here is derived from an EMBL/GenBank/DDBJ whole genome shotgun (WGS) entry which is preliminary data.</text>
</comment>
<proteinExistence type="predicted"/>
<reference evidence="1" key="1">
    <citation type="submission" date="2020-05" db="EMBL/GenBank/DDBJ databases">
        <title>Large-scale comparative analyses of tick genomes elucidate their genetic diversity and vector capacities.</title>
        <authorList>
            <person name="Jia N."/>
            <person name="Wang J."/>
            <person name="Shi W."/>
            <person name="Du L."/>
            <person name="Sun Y."/>
            <person name="Zhan W."/>
            <person name="Jiang J."/>
            <person name="Wang Q."/>
            <person name="Zhang B."/>
            <person name="Ji P."/>
            <person name="Sakyi L.B."/>
            <person name="Cui X."/>
            <person name="Yuan T."/>
            <person name="Jiang B."/>
            <person name="Yang W."/>
            <person name="Lam T.T.-Y."/>
            <person name="Chang Q."/>
            <person name="Ding S."/>
            <person name="Wang X."/>
            <person name="Zhu J."/>
            <person name="Ruan X."/>
            <person name="Zhao L."/>
            <person name="Wei J."/>
            <person name="Que T."/>
            <person name="Du C."/>
            <person name="Cheng J."/>
            <person name="Dai P."/>
            <person name="Han X."/>
            <person name="Huang E."/>
            <person name="Gao Y."/>
            <person name="Liu J."/>
            <person name="Shao H."/>
            <person name="Ye R."/>
            <person name="Li L."/>
            <person name="Wei W."/>
            <person name="Wang X."/>
            <person name="Wang C."/>
            <person name="Yang T."/>
            <person name="Huo Q."/>
            <person name="Li W."/>
            <person name="Guo W."/>
            <person name="Chen H."/>
            <person name="Zhou L."/>
            <person name="Ni X."/>
            <person name="Tian J."/>
            <person name="Zhou Y."/>
            <person name="Sheng Y."/>
            <person name="Liu T."/>
            <person name="Pan Y."/>
            <person name="Xia L."/>
            <person name="Li J."/>
            <person name="Zhao F."/>
            <person name="Cao W."/>
        </authorList>
    </citation>
    <scope>NUCLEOTIDE SEQUENCE</scope>
    <source>
        <strain evidence="1">Dsil-2018</strain>
    </source>
</reference>
<evidence type="ECO:0000313" key="1">
    <source>
        <dbReference type="EMBL" id="KAH7933319.1"/>
    </source>
</evidence>
<dbReference type="Proteomes" id="UP000821865">
    <property type="component" value="Chromosome 9"/>
</dbReference>
<sequence length="140" mass="15659">MSAKRNRLSLDEKLDVLRRLDSGQHQVNVLKAFGILASSLSTIKSQREAIAAASESAQLGPVRERLCTGYFSEVDDAVATWLKDLRSRNILVSGPMTQDKAVEFAARFDVTGFDASSEWLHRFRARYGIEWKQLCGPLQS</sequence>
<keyword evidence="2" id="KW-1185">Reference proteome</keyword>
<protein>
    <submittedName>
        <fullName evidence="1">Uncharacterized protein</fullName>
    </submittedName>
</protein>
<organism evidence="1 2">
    <name type="scientific">Dermacentor silvarum</name>
    <name type="common">Tick</name>
    <dbReference type="NCBI Taxonomy" id="543639"/>
    <lineage>
        <taxon>Eukaryota</taxon>
        <taxon>Metazoa</taxon>
        <taxon>Ecdysozoa</taxon>
        <taxon>Arthropoda</taxon>
        <taxon>Chelicerata</taxon>
        <taxon>Arachnida</taxon>
        <taxon>Acari</taxon>
        <taxon>Parasitiformes</taxon>
        <taxon>Ixodida</taxon>
        <taxon>Ixodoidea</taxon>
        <taxon>Ixodidae</taxon>
        <taxon>Rhipicephalinae</taxon>
        <taxon>Dermacentor</taxon>
    </lineage>
</organism>
<name>A0ACB8C3A7_DERSI</name>
<dbReference type="EMBL" id="CM023478">
    <property type="protein sequence ID" value="KAH7933319.1"/>
    <property type="molecule type" value="Genomic_DNA"/>
</dbReference>
<evidence type="ECO:0000313" key="2">
    <source>
        <dbReference type="Proteomes" id="UP000821865"/>
    </source>
</evidence>
<accession>A0ACB8C3A7</accession>
<gene>
    <name evidence="1" type="ORF">HPB49_011489</name>
</gene>